<dbReference type="Proteomes" id="UP000053370">
    <property type="component" value="Unassembled WGS sequence"/>
</dbReference>
<accession>A0A0S7BJ90</accession>
<proteinExistence type="predicted"/>
<dbReference type="Pfam" id="PF13646">
    <property type="entry name" value="HEAT_2"/>
    <property type="match status" value="1"/>
</dbReference>
<protein>
    <submittedName>
        <fullName evidence="2">Protein containing HEAT repeats</fullName>
    </submittedName>
</protein>
<dbReference type="STRING" id="1678840.ATC1_13384"/>
<feature type="compositionally biased region" description="Acidic residues" evidence="1">
    <location>
        <begin position="401"/>
        <end position="420"/>
    </location>
</feature>
<dbReference type="InterPro" id="IPR011989">
    <property type="entry name" value="ARM-like"/>
</dbReference>
<dbReference type="Gene3D" id="1.25.10.10">
    <property type="entry name" value="Leucine-rich Repeat Variant"/>
    <property type="match status" value="1"/>
</dbReference>
<dbReference type="InterPro" id="IPR016024">
    <property type="entry name" value="ARM-type_fold"/>
</dbReference>
<dbReference type="SUPFAM" id="SSF48371">
    <property type="entry name" value="ARM repeat"/>
    <property type="match status" value="1"/>
</dbReference>
<sequence length="420" mass="48090">MKTNQRNKKKERPVAEIIAALPNGIQALQKEDLYSFSDLSDDHLNNLKAIWPGVSNETKNSLYEGLYLLYNEDMLVDFSVMGEFGLNDTDAIVRRYSLGLMVECRRSSFVKKVLDLARNDPDTDVRQSAIEILGQFIIDIETKSISGKEGKNILAELEALNQDPDEKIRLHAMESLAYMDHPLVADLIKSALLSTKEENVIAGLRAVQHSLNRKWADRIVDLIDHPDPDIQAEAIKAAGLIQSRKTIKPILNLLTNFDELDNDVLDAAILAISLIGGPHVREIIEELEEVFADETDMADLFDEAKDNLDLNDFIQKKSEDPEFKAFMEPKDIETDSEENDELSEEDYLQLIRQHIENLPLHTDSEEEEDFAPKIHLHDENDHDLDWSRFRIIEDLSKESEQIDEEEDWEDDESDEESQDF</sequence>
<keyword evidence="3" id="KW-1185">Reference proteome</keyword>
<evidence type="ECO:0000313" key="2">
    <source>
        <dbReference type="EMBL" id="GAP40410.1"/>
    </source>
</evidence>
<dbReference type="EMBL" id="DF968181">
    <property type="protein sequence ID" value="GAP40410.1"/>
    <property type="molecule type" value="Genomic_DNA"/>
</dbReference>
<reference evidence="2" key="1">
    <citation type="journal article" date="2015" name="Genome Announc.">
        <title>Draft Genome Sequence of Anaerolineae Strain TC1, a Novel Isolate from a Methanogenic Wastewater Treatment System.</title>
        <authorList>
            <person name="Matsuura N."/>
            <person name="Tourlousse D.M."/>
            <person name="Sun L."/>
            <person name="Toyonaga M."/>
            <person name="Kuroda K."/>
            <person name="Ohashi A."/>
            <person name="Cruz R."/>
            <person name="Yamaguchi T."/>
            <person name="Sekiguchi Y."/>
        </authorList>
    </citation>
    <scope>NUCLEOTIDE SEQUENCE [LARGE SCALE GENOMIC DNA]</scope>
    <source>
        <strain evidence="2">TC1</strain>
    </source>
</reference>
<organism evidence="2">
    <name type="scientific">Flexilinea flocculi</name>
    <dbReference type="NCBI Taxonomy" id="1678840"/>
    <lineage>
        <taxon>Bacteria</taxon>
        <taxon>Bacillati</taxon>
        <taxon>Chloroflexota</taxon>
        <taxon>Anaerolineae</taxon>
        <taxon>Anaerolineales</taxon>
        <taxon>Anaerolineaceae</taxon>
        <taxon>Flexilinea</taxon>
    </lineage>
</organism>
<dbReference type="AlphaFoldDB" id="A0A0S7BJ90"/>
<dbReference type="RefSeq" id="WP_062279669.1">
    <property type="nucleotide sequence ID" value="NZ_DF968181.1"/>
</dbReference>
<dbReference type="OrthoDB" id="151345at2"/>
<evidence type="ECO:0000313" key="3">
    <source>
        <dbReference type="Proteomes" id="UP000053370"/>
    </source>
</evidence>
<gene>
    <name evidence="2" type="ORF">ATC1_13384</name>
</gene>
<evidence type="ECO:0000256" key="1">
    <source>
        <dbReference type="SAM" id="MobiDB-lite"/>
    </source>
</evidence>
<feature type="region of interest" description="Disordered" evidence="1">
    <location>
        <begin position="396"/>
        <end position="420"/>
    </location>
</feature>
<name>A0A0S7BJ90_9CHLR</name>